<organism evidence="1 2">
    <name type="scientific">Babesia microti (strain RI)</name>
    <dbReference type="NCBI Taxonomy" id="1133968"/>
    <lineage>
        <taxon>Eukaryota</taxon>
        <taxon>Sar</taxon>
        <taxon>Alveolata</taxon>
        <taxon>Apicomplexa</taxon>
        <taxon>Aconoidasida</taxon>
        <taxon>Piroplasmida</taxon>
        <taxon>Babesiidae</taxon>
        <taxon>Babesia</taxon>
    </lineage>
</organism>
<reference evidence="1 2" key="2">
    <citation type="journal article" date="2013" name="PLoS ONE">
        <title>Whole genome mapping and re-organization of the nuclear and mitochondrial genomes of Babesia microti isolates.</title>
        <authorList>
            <person name="Cornillot E."/>
            <person name="Dassouli A."/>
            <person name="Garg A."/>
            <person name="Pachikara N."/>
            <person name="Randazzo S."/>
            <person name="Depoix D."/>
            <person name="Carcy B."/>
            <person name="Delbecq S."/>
            <person name="Frutos R."/>
            <person name="Silva J.C."/>
            <person name="Sutton R."/>
            <person name="Krause P.J."/>
            <person name="Mamoun C.B."/>
        </authorList>
    </citation>
    <scope>NUCLEOTIDE SEQUENCE [LARGE SCALE GENOMIC DNA]</scope>
    <source>
        <strain evidence="1 2">RI</strain>
    </source>
</reference>
<reference evidence="1 2" key="1">
    <citation type="journal article" date="2012" name="Nucleic Acids Res.">
        <title>Sequencing of the smallest Apicomplexan genome from the human pathogen Babesia microti.</title>
        <authorList>
            <person name="Cornillot E."/>
            <person name="Hadj-Kaddour K."/>
            <person name="Dassouli A."/>
            <person name="Noel B."/>
            <person name="Ranwez V."/>
            <person name="Vacherie B."/>
            <person name="Augagneur Y."/>
            <person name="Bres V."/>
            <person name="Duclos A."/>
            <person name="Randazzo S."/>
            <person name="Carcy B."/>
            <person name="Debierre-Grockiego F."/>
            <person name="Delbecq S."/>
            <person name="Moubri-Menage K."/>
            <person name="Shams-Eldin H."/>
            <person name="Usmani-Brown S."/>
            <person name="Bringaud F."/>
            <person name="Wincker P."/>
            <person name="Vivares C.P."/>
            <person name="Schwarz R.T."/>
            <person name="Schetters T.P."/>
            <person name="Krause P.J."/>
            <person name="Gorenflot A."/>
            <person name="Berry V."/>
            <person name="Barbe V."/>
            <person name="Ben Mamoun C."/>
        </authorList>
    </citation>
    <scope>NUCLEOTIDE SEQUENCE [LARGE SCALE GENOMIC DNA]</scope>
    <source>
        <strain evidence="1 2">RI</strain>
    </source>
</reference>
<dbReference type="VEuPathDB" id="PiroplasmaDB:BMR1_02g00770"/>
<dbReference type="OMA" id="GCKLQNE"/>
<evidence type="ECO:0000313" key="2">
    <source>
        <dbReference type="Proteomes" id="UP000002899"/>
    </source>
</evidence>
<dbReference type="EMBL" id="FO082872">
    <property type="protein sequence ID" value="CCF73319.1"/>
    <property type="molecule type" value="Genomic_DNA"/>
</dbReference>
<keyword evidence="2" id="KW-1185">Reference proteome</keyword>
<dbReference type="AlphaFoldDB" id="I7J9G6"/>
<dbReference type="GeneID" id="24423943"/>
<sequence>MDTNLSEIDLSLLKKLSSPGVFADELVSYYLHTIGCKITHPTVLRFFSQVAHLGIHKILVEANSIAASSNAEVSEFAPNTGKRPESQTRVVNDLDYQHLVEAFQSLDSSFRNFNLFLEPPL</sequence>
<evidence type="ECO:0000313" key="1">
    <source>
        <dbReference type="EMBL" id="CCF73319.1"/>
    </source>
</evidence>
<proteinExistence type="predicted"/>
<name>I7J9G6_BABMR</name>
<dbReference type="RefSeq" id="XP_012647928.1">
    <property type="nucleotide sequence ID" value="XM_012792474.1"/>
</dbReference>
<accession>I7J9G6</accession>
<dbReference type="GO" id="GO:0003743">
    <property type="term" value="F:translation initiation factor activity"/>
    <property type="evidence" value="ECO:0007669"/>
    <property type="project" value="UniProtKB-KW"/>
</dbReference>
<protein>
    <submittedName>
        <fullName evidence="1">Transcription initiation factor TFIID subunit 10, putative (TAF10)</fullName>
    </submittedName>
</protein>
<dbReference type="Proteomes" id="UP000002899">
    <property type="component" value="Chromosome II"/>
</dbReference>
<reference evidence="1 2" key="3">
    <citation type="journal article" date="2016" name="Sci. Rep.">
        <title>Genome-wide diversity and gene expression profiling of Babesia microti isolates identify polymorphic genes that mediate host-pathogen interactions.</title>
        <authorList>
            <person name="Silva J.C."/>
            <person name="Cornillot E."/>
            <person name="McCracken C."/>
            <person name="Usmani-Brown S."/>
            <person name="Dwivedi A."/>
            <person name="Ifeonu O.O."/>
            <person name="Crabtree J."/>
            <person name="Gotia H.T."/>
            <person name="Virji A.Z."/>
            <person name="Reynes C."/>
            <person name="Colinge J."/>
            <person name="Kumar V."/>
            <person name="Lawres L."/>
            <person name="Pazzi J.E."/>
            <person name="Pablo J.V."/>
            <person name="Hung C."/>
            <person name="Brancato J."/>
            <person name="Kumari P."/>
            <person name="Orvis J."/>
            <person name="Tretina K."/>
            <person name="Chibucos M."/>
            <person name="Ott S."/>
            <person name="Sadzewicz L."/>
            <person name="Sengamalay N."/>
            <person name="Shetty A.C."/>
            <person name="Su Q."/>
            <person name="Tallon L."/>
            <person name="Fraser C.M."/>
            <person name="Frutos R."/>
            <person name="Molina D.M."/>
            <person name="Krause P.J."/>
            <person name="Ben Mamoun C."/>
        </authorList>
    </citation>
    <scope>NUCLEOTIDE SEQUENCE [LARGE SCALE GENOMIC DNA]</scope>
    <source>
        <strain evidence="1 2">RI</strain>
    </source>
</reference>
<dbReference type="KEGG" id="bmic:BMR1_02g00770"/>